<dbReference type="RefSeq" id="WP_379528149.1">
    <property type="nucleotide sequence ID" value="NZ_JBHSBI010000005.1"/>
</dbReference>
<protein>
    <submittedName>
        <fullName evidence="1">Uncharacterized protein</fullName>
    </submittedName>
</protein>
<comment type="caution">
    <text evidence="1">The sequence shown here is derived from an EMBL/GenBank/DDBJ whole genome shotgun (WGS) entry which is preliminary data.</text>
</comment>
<evidence type="ECO:0000313" key="1">
    <source>
        <dbReference type="EMBL" id="MFC4008064.1"/>
    </source>
</evidence>
<name>A0ABV8G5D8_9ACTN</name>
<dbReference type="Proteomes" id="UP001595851">
    <property type="component" value="Unassembled WGS sequence"/>
</dbReference>
<proteinExistence type="predicted"/>
<sequence length="88" mass="10067">MYSKAVARQLATLRQNFPGWDIYRFRVRGSGQIGLLASLRRPLTDQLRAGGVCRFIYRFDVGELAAALTTQAERVRRNRVERPLTRAS</sequence>
<keyword evidence="2" id="KW-1185">Reference proteome</keyword>
<organism evidence="1 2">
    <name type="scientific">Nonomuraea purpurea</name>
    <dbReference type="NCBI Taxonomy" id="1849276"/>
    <lineage>
        <taxon>Bacteria</taxon>
        <taxon>Bacillati</taxon>
        <taxon>Actinomycetota</taxon>
        <taxon>Actinomycetes</taxon>
        <taxon>Streptosporangiales</taxon>
        <taxon>Streptosporangiaceae</taxon>
        <taxon>Nonomuraea</taxon>
    </lineage>
</organism>
<evidence type="ECO:0000313" key="2">
    <source>
        <dbReference type="Proteomes" id="UP001595851"/>
    </source>
</evidence>
<reference evidence="2" key="1">
    <citation type="journal article" date="2019" name="Int. J. Syst. Evol. Microbiol.">
        <title>The Global Catalogue of Microorganisms (GCM) 10K type strain sequencing project: providing services to taxonomists for standard genome sequencing and annotation.</title>
        <authorList>
            <consortium name="The Broad Institute Genomics Platform"/>
            <consortium name="The Broad Institute Genome Sequencing Center for Infectious Disease"/>
            <person name="Wu L."/>
            <person name="Ma J."/>
        </authorList>
    </citation>
    <scope>NUCLEOTIDE SEQUENCE [LARGE SCALE GENOMIC DNA]</scope>
    <source>
        <strain evidence="2">TBRC 1276</strain>
    </source>
</reference>
<gene>
    <name evidence="1" type="ORF">ACFOY2_12590</name>
</gene>
<accession>A0ABV8G5D8</accession>
<dbReference type="EMBL" id="JBHSBI010000005">
    <property type="protein sequence ID" value="MFC4008064.1"/>
    <property type="molecule type" value="Genomic_DNA"/>
</dbReference>